<evidence type="ECO:0000313" key="2">
    <source>
        <dbReference type="EMBL" id="BAY69216.1"/>
    </source>
</evidence>
<dbReference type="Proteomes" id="UP000217507">
    <property type="component" value="Chromosome"/>
</dbReference>
<feature type="domain" description="Peptidase C-terminal archaeal/bacterial" evidence="1">
    <location>
        <begin position="411"/>
        <end position="483"/>
    </location>
</feature>
<dbReference type="Gene3D" id="2.60.120.380">
    <property type="match status" value="4"/>
</dbReference>
<protein>
    <recommendedName>
        <fullName evidence="1">Peptidase C-terminal archaeal/bacterial domain-containing protein</fullName>
    </recommendedName>
</protein>
<dbReference type="SUPFAM" id="SSF63825">
    <property type="entry name" value="YWTD domain"/>
    <property type="match status" value="2"/>
</dbReference>
<sequence length="908" mass="96326">MGTYNGTTPFPDPGSSTSTALDTGLLIGGSLLSTPSLFQDNLSRLIPSDLSDYYRFTLSSSSIVTLELDGLTDNVNLFLRNSAGSSLAASSNAGTTAERIRFSISDPPDNPFYAHAFIPSGSISTPYDLRLSAEVIQQNNINDNTIANARNIGTFNTTTSITPVTDYVSGSGQVIDQNDYYSFTLTNSGTVDINLNSLNGTDTLYADLQLISSSNSVIQTSATVGTSLESISRSLAAGTYYIRAYSQSDPGNYNLEFNFSADPPDAGGNTSDTSTPINLPATFSEIISDQVSLGDSSDYYQFTLASASLVEIQFTSLTADANLYLQTQNGGNILSSTQPGTALDAVRLSLNAGTYNILVNRGSTETAQYTLSGFAQAIGNDQAPNSTTLALNLNLNSPISLNEFVGNIDTNDYYKFTVNGTTEINLDLSILNSYLLDPQLVNADVQILNSGGTQVAISNQTGNSNESINTILGAGTYFIRVYTSGLANTFYDLNITAQSQALLVQDINPTGNSDPANLTTLGNTLYFTANDGINGVQLWSSNGDITTRLSNISSFNPTNLIVFNNRLYFAASNDTFGRELWEYNGTTVNRISDINVGAGNSNPGNLTVAGNKLFFTAVDNDSIRKLWVYNGTNVNLVDVNASFSNSSTPTFTTTFNNQLFFTAQNNSQLWSTDGTIGGTQVISAGGITKSTPRNLTVVGNTLYFTANNGTSGHEIWQYQNGTTASLLEDITPGNNSFAPSSLTAVGNTLYFVTDSDNDFNLELWKSDGTAAGTDIIGTDGQAPNLGLGSFSLTAVDNTLYFVANDPISGLELWKTDGTFANTAVVRNISSGAADSLPTGLVNFNGTLAFAASDGINREVWFSNGTELNTRKVSNINPTGNANPASLTVVGTKLFFTANGANGTELYVI</sequence>
<feature type="domain" description="Peptidase C-terminal archaeal/bacterial" evidence="1">
    <location>
        <begin position="51"/>
        <end position="112"/>
    </location>
</feature>
<reference evidence="2 3" key="1">
    <citation type="submission" date="2017-06" db="EMBL/GenBank/DDBJ databases">
        <title>Genome sequencing of cyanobaciteial culture collection at National Institute for Environmental Studies (NIES).</title>
        <authorList>
            <person name="Hirose Y."/>
            <person name="Shimura Y."/>
            <person name="Fujisawa T."/>
            <person name="Nakamura Y."/>
            <person name="Kawachi M."/>
        </authorList>
    </citation>
    <scope>NUCLEOTIDE SEQUENCE [LARGE SCALE GENOMIC DNA]</scope>
    <source>
        <strain evidence="2 3">NIES-23</strain>
    </source>
</reference>
<feature type="domain" description="Peptidase C-terminal archaeal/bacterial" evidence="1">
    <location>
        <begin position="297"/>
        <end position="360"/>
    </location>
</feature>
<evidence type="ECO:0000313" key="3">
    <source>
        <dbReference type="Proteomes" id="UP000217507"/>
    </source>
</evidence>
<dbReference type="InterPro" id="IPR007280">
    <property type="entry name" value="Peptidase_C_arc/bac"/>
</dbReference>
<feature type="domain" description="Peptidase C-terminal archaeal/bacterial" evidence="1">
    <location>
        <begin position="178"/>
        <end position="246"/>
    </location>
</feature>
<dbReference type="Pfam" id="PF04151">
    <property type="entry name" value="PPC"/>
    <property type="match status" value="4"/>
</dbReference>
<dbReference type="AlphaFoldDB" id="A0A1Z4KJS0"/>
<name>A0A1Z4KJS0_ANAVA</name>
<organism evidence="2 3">
    <name type="scientific">Trichormus variabilis NIES-23</name>
    <dbReference type="NCBI Taxonomy" id="1973479"/>
    <lineage>
        <taxon>Bacteria</taxon>
        <taxon>Bacillati</taxon>
        <taxon>Cyanobacteriota</taxon>
        <taxon>Cyanophyceae</taxon>
        <taxon>Nostocales</taxon>
        <taxon>Nostocaceae</taxon>
        <taxon>Trichormus</taxon>
    </lineage>
</organism>
<dbReference type="EMBL" id="AP018216">
    <property type="protein sequence ID" value="BAY69216.1"/>
    <property type="molecule type" value="Genomic_DNA"/>
</dbReference>
<proteinExistence type="predicted"/>
<evidence type="ECO:0000259" key="1">
    <source>
        <dbReference type="Pfam" id="PF04151"/>
    </source>
</evidence>
<accession>A0A1Z4KJS0</accession>
<dbReference type="SUPFAM" id="SSF89260">
    <property type="entry name" value="Collagen-binding domain"/>
    <property type="match status" value="4"/>
</dbReference>
<gene>
    <name evidence="2" type="ORF">NIES23_20090</name>
</gene>